<protein>
    <submittedName>
        <fullName evidence="1">Uncharacterized protein</fullName>
    </submittedName>
</protein>
<sequence length="134" mass="14795">MRGEGSKADNFYNRRPRLLQLVSESVPCRWWGKPDGGANLIEDAESQGGTHFKTVRGEGSKADNFYKRRPRLLQLVSEPVSGRWWGKPDGGANLSEDVESQRGVSVRLALGESHIGLGESHIGSGGERRVLYKC</sequence>
<proteinExistence type="predicted"/>
<name>A0ABS8V759_DATST</name>
<accession>A0ABS8V759</accession>
<dbReference type="Proteomes" id="UP000823775">
    <property type="component" value="Unassembled WGS sequence"/>
</dbReference>
<dbReference type="EMBL" id="JACEIK010003650">
    <property type="protein sequence ID" value="MCD9642559.1"/>
    <property type="molecule type" value="Genomic_DNA"/>
</dbReference>
<reference evidence="1 2" key="1">
    <citation type="journal article" date="2021" name="BMC Genomics">
        <title>Datura genome reveals duplications of psychoactive alkaloid biosynthetic genes and high mutation rate following tissue culture.</title>
        <authorList>
            <person name="Rajewski A."/>
            <person name="Carter-House D."/>
            <person name="Stajich J."/>
            <person name="Litt A."/>
        </authorList>
    </citation>
    <scope>NUCLEOTIDE SEQUENCE [LARGE SCALE GENOMIC DNA]</scope>
    <source>
        <strain evidence="1">AR-01</strain>
    </source>
</reference>
<evidence type="ECO:0000313" key="1">
    <source>
        <dbReference type="EMBL" id="MCD9642559.1"/>
    </source>
</evidence>
<keyword evidence="2" id="KW-1185">Reference proteome</keyword>
<evidence type="ECO:0000313" key="2">
    <source>
        <dbReference type="Proteomes" id="UP000823775"/>
    </source>
</evidence>
<organism evidence="1 2">
    <name type="scientific">Datura stramonium</name>
    <name type="common">Jimsonweed</name>
    <name type="synonym">Common thornapple</name>
    <dbReference type="NCBI Taxonomy" id="4076"/>
    <lineage>
        <taxon>Eukaryota</taxon>
        <taxon>Viridiplantae</taxon>
        <taxon>Streptophyta</taxon>
        <taxon>Embryophyta</taxon>
        <taxon>Tracheophyta</taxon>
        <taxon>Spermatophyta</taxon>
        <taxon>Magnoliopsida</taxon>
        <taxon>eudicotyledons</taxon>
        <taxon>Gunneridae</taxon>
        <taxon>Pentapetalae</taxon>
        <taxon>asterids</taxon>
        <taxon>lamiids</taxon>
        <taxon>Solanales</taxon>
        <taxon>Solanaceae</taxon>
        <taxon>Solanoideae</taxon>
        <taxon>Datureae</taxon>
        <taxon>Datura</taxon>
    </lineage>
</organism>
<comment type="caution">
    <text evidence="1">The sequence shown here is derived from an EMBL/GenBank/DDBJ whole genome shotgun (WGS) entry which is preliminary data.</text>
</comment>
<gene>
    <name evidence="1" type="ORF">HAX54_029431</name>
</gene>